<dbReference type="GO" id="GO:0008757">
    <property type="term" value="F:S-adenosylmethionine-dependent methyltransferase activity"/>
    <property type="evidence" value="ECO:0007669"/>
    <property type="project" value="InterPro"/>
</dbReference>
<sequence>MSRKEKLLKNWTESSANYSSSIINELNCFKRQAWLDLILTNAGSDKRMKVLDVGTGPGFFAILMSLAGHDVTAIDCTQAMINEARSNAEKFGAAVDFRVSDTQELDFPDESFDLIINRNVVWTIIDAEKAYREWRRVLRTGGKLLVFDANWNIRLFSEEKLREYNRDREEFQRLYPDTPLPYYSDEMEDFRKSMPMCARIRPQWDFDALIRVGFKRIGCNTDIRELIYDEKEQLLNRSTPMFLLAAEK</sequence>
<dbReference type="Proteomes" id="UP000183995">
    <property type="component" value="Unassembled WGS sequence"/>
</dbReference>
<dbReference type="Pfam" id="PF08241">
    <property type="entry name" value="Methyltransf_11"/>
    <property type="match status" value="1"/>
</dbReference>
<name>A0A1M5WJJ0_9FIRM</name>
<accession>A0A1M5WJJ0</accession>
<dbReference type="InterPro" id="IPR013216">
    <property type="entry name" value="Methyltransf_11"/>
</dbReference>
<dbReference type="SUPFAM" id="SSF53335">
    <property type="entry name" value="S-adenosyl-L-methionine-dependent methyltransferases"/>
    <property type="match status" value="1"/>
</dbReference>
<evidence type="ECO:0000313" key="5">
    <source>
        <dbReference type="EMBL" id="SHH87587.1"/>
    </source>
</evidence>
<evidence type="ECO:0000259" key="4">
    <source>
        <dbReference type="Pfam" id="PF08241"/>
    </source>
</evidence>
<dbReference type="PANTHER" id="PTHR44942">
    <property type="entry name" value="METHYLTRANSF_11 DOMAIN-CONTAINING PROTEIN"/>
    <property type="match status" value="1"/>
</dbReference>
<evidence type="ECO:0000313" key="6">
    <source>
        <dbReference type="Proteomes" id="UP000183995"/>
    </source>
</evidence>
<evidence type="ECO:0000256" key="3">
    <source>
        <dbReference type="ARBA" id="ARBA00022679"/>
    </source>
</evidence>
<dbReference type="PANTHER" id="PTHR44942:SF4">
    <property type="entry name" value="METHYLTRANSFERASE TYPE 11 DOMAIN-CONTAINING PROTEIN"/>
    <property type="match status" value="1"/>
</dbReference>
<dbReference type="OrthoDB" id="9782876at2"/>
<dbReference type="EMBL" id="FQXV01000003">
    <property type="protein sequence ID" value="SHH87587.1"/>
    <property type="molecule type" value="Genomic_DNA"/>
</dbReference>
<dbReference type="InterPro" id="IPR029063">
    <property type="entry name" value="SAM-dependent_MTases_sf"/>
</dbReference>
<dbReference type="CDD" id="cd02440">
    <property type="entry name" value="AdoMet_MTases"/>
    <property type="match status" value="1"/>
</dbReference>
<dbReference type="Gene3D" id="3.40.50.150">
    <property type="entry name" value="Vaccinia Virus protein VP39"/>
    <property type="match status" value="1"/>
</dbReference>
<dbReference type="AlphaFoldDB" id="A0A1M5WJJ0"/>
<keyword evidence="3 5" id="KW-0808">Transferase</keyword>
<evidence type="ECO:0000256" key="1">
    <source>
        <dbReference type="ARBA" id="ARBA00008361"/>
    </source>
</evidence>
<gene>
    <name evidence="5" type="ORF">SAMN02745823_01310</name>
</gene>
<reference evidence="5 6" key="1">
    <citation type="submission" date="2016-11" db="EMBL/GenBank/DDBJ databases">
        <authorList>
            <person name="Jaros S."/>
            <person name="Januszkiewicz K."/>
            <person name="Wedrychowicz H."/>
        </authorList>
    </citation>
    <scope>NUCLEOTIDE SEQUENCE [LARGE SCALE GENOMIC DNA]</scope>
    <source>
        <strain evidence="5 6">DSM 10068</strain>
    </source>
</reference>
<comment type="similarity">
    <text evidence="1">Belongs to the methyltransferase superfamily.</text>
</comment>
<dbReference type="STRING" id="1123282.SAMN02745823_01310"/>
<feature type="domain" description="Methyltransferase type 11" evidence="4">
    <location>
        <begin position="51"/>
        <end position="146"/>
    </location>
</feature>
<proteinExistence type="inferred from homology"/>
<organism evidence="5 6">
    <name type="scientific">Sporobacter termitidis DSM 10068</name>
    <dbReference type="NCBI Taxonomy" id="1123282"/>
    <lineage>
        <taxon>Bacteria</taxon>
        <taxon>Bacillati</taxon>
        <taxon>Bacillota</taxon>
        <taxon>Clostridia</taxon>
        <taxon>Eubacteriales</taxon>
        <taxon>Oscillospiraceae</taxon>
        <taxon>Sporobacter</taxon>
    </lineage>
</organism>
<protein>
    <submittedName>
        <fullName evidence="5">Methyltransferase domain-containing protein</fullName>
    </submittedName>
</protein>
<dbReference type="InterPro" id="IPR051052">
    <property type="entry name" value="Diverse_substrate_MTase"/>
</dbReference>
<dbReference type="GO" id="GO:0032259">
    <property type="term" value="P:methylation"/>
    <property type="evidence" value="ECO:0007669"/>
    <property type="project" value="UniProtKB-KW"/>
</dbReference>
<evidence type="ECO:0000256" key="2">
    <source>
        <dbReference type="ARBA" id="ARBA00022603"/>
    </source>
</evidence>
<keyword evidence="2 5" id="KW-0489">Methyltransferase</keyword>
<keyword evidence="6" id="KW-1185">Reference proteome</keyword>
<dbReference type="RefSeq" id="WP_073076898.1">
    <property type="nucleotide sequence ID" value="NZ_FQXV01000003.1"/>
</dbReference>